<evidence type="ECO:0000313" key="3">
    <source>
        <dbReference type="Proteomes" id="UP001597045"/>
    </source>
</evidence>
<accession>A0ABW3MLE6</accession>
<sequence length="237" mass="23410">MSEVYQLLAASGVSQRRIAALTGQNQSEISDINQGRQDSQAKSTLQGWYGQQANVFQGKSAAFTSAMATLVGNCTTAQNAATTAVTSVTSGRTTIQGLIDEFVKWATPMMQAAETAAQSGNQSAWTNAAADAKSKADEYAIKTAAALQKVRDELSPLVGQLTGLAKVDTGTLGGLGSQMGPPADPGTTTAQSASTGSSGIDNAMSTGSHGGGGHGGGGSGGGGGGGGGGGVVRHDLG</sequence>
<gene>
    <name evidence="2" type="ORF">ACFQ1S_37750</name>
</gene>
<protein>
    <submittedName>
        <fullName evidence="2">NlpC/P60 family protein</fullName>
    </submittedName>
</protein>
<feature type="compositionally biased region" description="Gly residues" evidence="1">
    <location>
        <begin position="208"/>
        <end position="231"/>
    </location>
</feature>
<organism evidence="2 3">
    <name type="scientific">Kibdelosporangium lantanae</name>
    <dbReference type="NCBI Taxonomy" id="1497396"/>
    <lineage>
        <taxon>Bacteria</taxon>
        <taxon>Bacillati</taxon>
        <taxon>Actinomycetota</taxon>
        <taxon>Actinomycetes</taxon>
        <taxon>Pseudonocardiales</taxon>
        <taxon>Pseudonocardiaceae</taxon>
        <taxon>Kibdelosporangium</taxon>
    </lineage>
</organism>
<evidence type="ECO:0000313" key="2">
    <source>
        <dbReference type="EMBL" id="MFD1050872.1"/>
    </source>
</evidence>
<comment type="caution">
    <text evidence="2">The sequence shown here is derived from an EMBL/GenBank/DDBJ whole genome shotgun (WGS) entry which is preliminary data.</text>
</comment>
<keyword evidence="3" id="KW-1185">Reference proteome</keyword>
<evidence type="ECO:0000256" key="1">
    <source>
        <dbReference type="SAM" id="MobiDB-lite"/>
    </source>
</evidence>
<proteinExistence type="predicted"/>
<dbReference type="EMBL" id="JBHTIS010003157">
    <property type="protein sequence ID" value="MFD1050872.1"/>
    <property type="molecule type" value="Genomic_DNA"/>
</dbReference>
<dbReference type="Proteomes" id="UP001597045">
    <property type="component" value="Unassembled WGS sequence"/>
</dbReference>
<feature type="region of interest" description="Disordered" evidence="1">
    <location>
        <begin position="172"/>
        <end position="237"/>
    </location>
</feature>
<reference evidence="3" key="1">
    <citation type="journal article" date="2019" name="Int. J. Syst. Evol. Microbiol.">
        <title>The Global Catalogue of Microorganisms (GCM) 10K type strain sequencing project: providing services to taxonomists for standard genome sequencing and annotation.</title>
        <authorList>
            <consortium name="The Broad Institute Genomics Platform"/>
            <consortium name="The Broad Institute Genome Sequencing Center for Infectious Disease"/>
            <person name="Wu L."/>
            <person name="Ma J."/>
        </authorList>
    </citation>
    <scope>NUCLEOTIDE SEQUENCE [LARGE SCALE GENOMIC DNA]</scope>
    <source>
        <strain evidence="3">JCM 31486</strain>
    </source>
</reference>
<feature type="non-terminal residue" evidence="2">
    <location>
        <position position="237"/>
    </location>
</feature>
<name>A0ABW3MLE6_9PSEU</name>
<feature type="compositionally biased region" description="Low complexity" evidence="1">
    <location>
        <begin position="186"/>
        <end position="199"/>
    </location>
</feature>